<dbReference type="PANTHER" id="PTHR30193:SF1">
    <property type="entry name" value="ABC TRANSPORTER PERMEASE PROTEIN YESP-RELATED"/>
    <property type="match status" value="1"/>
</dbReference>
<keyword evidence="3" id="KW-1003">Cell membrane</keyword>
<feature type="transmembrane region" description="Helical" evidence="7">
    <location>
        <begin position="164"/>
        <end position="187"/>
    </location>
</feature>
<organism evidence="9 10">
    <name type="scientific">Paenibacillus oryzisoli</name>
    <dbReference type="NCBI Taxonomy" id="1850517"/>
    <lineage>
        <taxon>Bacteria</taxon>
        <taxon>Bacillati</taxon>
        <taxon>Bacillota</taxon>
        <taxon>Bacilli</taxon>
        <taxon>Bacillales</taxon>
        <taxon>Paenibacillaceae</taxon>
        <taxon>Paenibacillus</taxon>
    </lineage>
</organism>
<keyword evidence="2 7" id="KW-0813">Transport</keyword>
<dbReference type="STRING" id="1850517.A8708_21680"/>
<keyword evidence="5 7" id="KW-1133">Transmembrane helix</keyword>
<protein>
    <submittedName>
        <fullName evidence="9">ABC transporter permease</fullName>
    </submittedName>
</protein>
<evidence type="ECO:0000256" key="5">
    <source>
        <dbReference type="ARBA" id="ARBA00022989"/>
    </source>
</evidence>
<keyword evidence="6 7" id="KW-0472">Membrane</keyword>
<dbReference type="CDD" id="cd06261">
    <property type="entry name" value="TM_PBP2"/>
    <property type="match status" value="1"/>
</dbReference>
<evidence type="ECO:0000313" key="9">
    <source>
        <dbReference type="EMBL" id="OAS17387.1"/>
    </source>
</evidence>
<proteinExistence type="inferred from homology"/>
<dbReference type="RefSeq" id="WP_068665833.1">
    <property type="nucleotide sequence ID" value="NZ_LYPB01000072.1"/>
</dbReference>
<evidence type="ECO:0000259" key="8">
    <source>
        <dbReference type="PROSITE" id="PS50928"/>
    </source>
</evidence>
<keyword evidence="4 7" id="KW-0812">Transmembrane</keyword>
<evidence type="ECO:0000256" key="7">
    <source>
        <dbReference type="RuleBase" id="RU363032"/>
    </source>
</evidence>
<dbReference type="Pfam" id="PF00528">
    <property type="entry name" value="BPD_transp_1"/>
    <property type="match status" value="1"/>
</dbReference>
<dbReference type="InterPro" id="IPR035906">
    <property type="entry name" value="MetI-like_sf"/>
</dbReference>
<feature type="transmembrane region" description="Helical" evidence="7">
    <location>
        <begin position="21"/>
        <end position="45"/>
    </location>
</feature>
<feature type="transmembrane region" description="Helical" evidence="7">
    <location>
        <begin position="273"/>
        <end position="292"/>
    </location>
</feature>
<dbReference type="OrthoDB" id="9788108at2"/>
<accession>A0A198A886</accession>
<dbReference type="EMBL" id="LYPB01000072">
    <property type="protein sequence ID" value="OAS17387.1"/>
    <property type="molecule type" value="Genomic_DNA"/>
</dbReference>
<dbReference type="PANTHER" id="PTHR30193">
    <property type="entry name" value="ABC TRANSPORTER PERMEASE PROTEIN"/>
    <property type="match status" value="1"/>
</dbReference>
<evidence type="ECO:0000256" key="6">
    <source>
        <dbReference type="ARBA" id="ARBA00023136"/>
    </source>
</evidence>
<sequence length="304" mass="34160">MVQPARRRKLRDYNNAAGYAFISPWLIGFILFSVAPMIVSLALAFTQYDILSPPEWVGLRNFKEMFTEDPRYWKSVTATLLFVFIAVPLRLLFALAVALLLNTNLKFPALFRSAFYLPTLIGGSVAVAVMWRQLFGAQGAVNSLLTAVTGHAFQTSWITHPSTAIVSLILLALWQFGSAMLIFLAGLKQVPKELYEAVTVDGAGTWQRFRWITLPLLTPVIFFNLVMGIINGFKVFTEGMLVTGGGPFDKTLFYALYVYEKSFRYYEMGYGSAMSWVLLTVIACFTAALFATSRNWVHYETRGE</sequence>
<feature type="transmembrane region" description="Helical" evidence="7">
    <location>
        <begin position="208"/>
        <end position="230"/>
    </location>
</feature>
<evidence type="ECO:0000256" key="4">
    <source>
        <dbReference type="ARBA" id="ARBA00022692"/>
    </source>
</evidence>
<feature type="transmembrane region" description="Helical" evidence="7">
    <location>
        <begin position="113"/>
        <end position="131"/>
    </location>
</feature>
<comment type="similarity">
    <text evidence="7">Belongs to the binding-protein-dependent transport system permease family.</text>
</comment>
<name>A0A198A886_9BACL</name>
<evidence type="ECO:0000256" key="1">
    <source>
        <dbReference type="ARBA" id="ARBA00004651"/>
    </source>
</evidence>
<dbReference type="SUPFAM" id="SSF161098">
    <property type="entry name" value="MetI-like"/>
    <property type="match status" value="1"/>
</dbReference>
<comment type="caution">
    <text evidence="9">The sequence shown here is derived from an EMBL/GenBank/DDBJ whole genome shotgun (WGS) entry which is preliminary data.</text>
</comment>
<evidence type="ECO:0000313" key="10">
    <source>
        <dbReference type="Proteomes" id="UP000078454"/>
    </source>
</evidence>
<gene>
    <name evidence="9" type="ORF">A8708_21680</name>
</gene>
<dbReference type="GO" id="GO:0005886">
    <property type="term" value="C:plasma membrane"/>
    <property type="evidence" value="ECO:0007669"/>
    <property type="project" value="UniProtKB-SubCell"/>
</dbReference>
<dbReference type="InterPro" id="IPR000515">
    <property type="entry name" value="MetI-like"/>
</dbReference>
<dbReference type="GO" id="GO:0055085">
    <property type="term" value="P:transmembrane transport"/>
    <property type="evidence" value="ECO:0007669"/>
    <property type="project" value="InterPro"/>
</dbReference>
<dbReference type="Gene3D" id="1.10.3720.10">
    <property type="entry name" value="MetI-like"/>
    <property type="match status" value="1"/>
</dbReference>
<keyword evidence="10" id="KW-1185">Reference proteome</keyword>
<dbReference type="Proteomes" id="UP000078454">
    <property type="component" value="Unassembled WGS sequence"/>
</dbReference>
<dbReference type="AlphaFoldDB" id="A0A198A886"/>
<comment type="subcellular location">
    <subcellularLocation>
        <location evidence="1 7">Cell membrane</location>
        <topology evidence="1 7">Multi-pass membrane protein</topology>
    </subcellularLocation>
</comment>
<evidence type="ECO:0000256" key="3">
    <source>
        <dbReference type="ARBA" id="ARBA00022475"/>
    </source>
</evidence>
<reference evidence="9 10" key="1">
    <citation type="submission" date="2016-05" db="EMBL/GenBank/DDBJ databases">
        <title>Paenibacillus sp. 1ZS3-15 nov., isolated from the rhizosphere soil.</title>
        <authorList>
            <person name="Zhang X.X."/>
            <person name="Zhang J."/>
        </authorList>
    </citation>
    <scope>NUCLEOTIDE SEQUENCE [LARGE SCALE GENOMIC DNA]</scope>
    <source>
        <strain evidence="9 10">1ZS3-15</strain>
    </source>
</reference>
<dbReference type="PROSITE" id="PS50928">
    <property type="entry name" value="ABC_TM1"/>
    <property type="match status" value="1"/>
</dbReference>
<evidence type="ECO:0000256" key="2">
    <source>
        <dbReference type="ARBA" id="ARBA00022448"/>
    </source>
</evidence>
<feature type="domain" description="ABC transmembrane type-1" evidence="8">
    <location>
        <begin position="76"/>
        <end position="291"/>
    </location>
</feature>
<feature type="transmembrane region" description="Helical" evidence="7">
    <location>
        <begin position="80"/>
        <end position="101"/>
    </location>
</feature>
<dbReference type="InterPro" id="IPR051393">
    <property type="entry name" value="ABC_transporter_permease"/>
</dbReference>